<sequence length="101" mass="12436">MENRRKVRTDFWWNSFVTDEMTPEERYFFLYLLTNPHSIQTGIYNITKEQIALGTRFTPEIVDKLMKRFIEELQLIRYNEETTELTITDWSEYIFNEDDHE</sequence>
<keyword evidence="2" id="KW-1185">Reference proteome</keyword>
<dbReference type="Proteomes" id="UP001518925">
    <property type="component" value="Unassembled WGS sequence"/>
</dbReference>
<proteinExistence type="predicted"/>
<evidence type="ECO:0008006" key="3">
    <source>
        <dbReference type="Google" id="ProtNLM"/>
    </source>
</evidence>
<gene>
    <name evidence="1" type="ORF">JR050_04700</name>
</gene>
<comment type="caution">
    <text evidence="1">The sequence shown here is derived from an EMBL/GenBank/DDBJ whole genome shotgun (WGS) entry which is preliminary data.</text>
</comment>
<dbReference type="RefSeq" id="WP_204202367.1">
    <property type="nucleotide sequence ID" value="NZ_JAFELM010000017.1"/>
</dbReference>
<protein>
    <recommendedName>
        <fullName evidence="3">Replication protein</fullName>
    </recommendedName>
</protein>
<evidence type="ECO:0000313" key="2">
    <source>
        <dbReference type="Proteomes" id="UP001518925"/>
    </source>
</evidence>
<accession>A0ABS2DEW0</accession>
<dbReference type="EMBL" id="JAFELM010000017">
    <property type="protein sequence ID" value="MBM6616979.1"/>
    <property type="molecule type" value="Genomic_DNA"/>
</dbReference>
<evidence type="ECO:0000313" key="1">
    <source>
        <dbReference type="EMBL" id="MBM6616979.1"/>
    </source>
</evidence>
<name>A0ABS2DEW0_9BACI</name>
<reference evidence="1 2" key="1">
    <citation type="submission" date="2021-02" db="EMBL/GenBank/DDBJ databases">
        <title>Bacillus sp. RD4P76, an endophyte from a halophyte.</title>
        <authorList>
            <person name="Sun J.-Q."/>
        </authorList>
    </citation>
    <scope>NUCLEOTIDE SEQUENCE [LARGE SCALE GENOMIC DNA]</scope>
    <source>
        <strain evidence="1 2">RD4P76</strain>
    </source>
</reference>
<organism evidence="1 2">
    <name type="scientific">Bacillus suaedaesalsae</name>
    <dbReference type="NCBI Taxonomy" id="2810349"/>
    <lineage>
        <taxon>Bacteria</taxon>
        <taxon>Bacillati</taxon>
        <taxon>Bacillota</taxon>
        <taxon>Bacilli</taxon>
        <taxon>Bacillales</taxon>
        <taxon>Bacillaceae</taxon>
        <taxon>Bacillus</taxon>
    </lineage>
</organism>